<evidence type="ECO:0000313" key="1">
    <source>
        <dbReference type="EMBL" id="MDV7693979.1"/>
    </source>
</evidence>
<proteinExistence type="predicted"/>
<comment type="caution">
    <text evidence="1">The sequence shown here is derived from an EMBL/GenBank/DDBJ whole genome shotgun (WGS) entry which is preliminary data.</text>
</comment>
<evidence type="ECO:0008006" key="5">
    <source>
        <dbReference type="Google" id="ProtNLM"/>
    </source>
</evidence>
<accession>A0AAP5WDB5</accession>
<dbReference type="EMBL" id="LXND01000076">
    <property type="protein sequence ID" value="OAD63408.1"/>
    <property type="molecule type" value="Genomic_DNA"/>
</dbReference>
<reference evidence="2 3" key="1">
    <citation type="submission" date="2016-05" db="EMBL/GenBank/DDBJ databases">
        <title>Draft genome sequence of Pediococcus parvulus 2.6, a probiotic beta-glucan producer strain.</title>
        <authorList>
            <person name="Mohedano M.L."/>
            <person name="Perez-Ramos A."/>
            <person name="Duenas M.T."/>
            <person name="Lamontanara A."/>
            <person name="Orru L."/>
            <person name="Spano G."/>
            <person name="Capozzi V."/>
            <person name="Lopez P."/>
        </authorList>
    </citation>
    <scope>NUCLEOTIDE SEQUENCE [LARGE SCALE GENOMIC DNA]</scope>
    <source>
        <strain evidence="2 3">2.6</strain>
    </source>
</reference>
<sequence length="203" mass="24254">MSRRRTNRKNIKNQKLVFYEGETEVHYFNMLKQRYNGGNIKIKLINSHGQKGTKLLQEAIKWRKSNSSSLSQLYICFDNDHQPTDLLINTLKLAESENIRIIYSNICFEVWLLLHFHKIENETNWLNSEWLYLNFGNILGLENYEKSKGQDLSSYFEDRILTADRNCQNYTHNHNLTNSVFYKNLPYTNLNQEIRHIFQTIQL</sequence>
<dbReference type="Pfam" id="PF13707">
    <property type="entry name" value="RloB"/>
    <property type="match status" value="1"/>
</dbReference>
<dbReference type="AlphaFoldDB" id="A0AAP5WDB5"/>
<dbReference type="EMBL" id="WERX01000008">
    <property type="protein sequence ID" value="MDV7693979.1"/>
    <property type="molecule type" value="Genomic_DNA"/>
</dbReference>
<evidence type="ECO:0000313" key="2">
    <source>
        <dbReference type="EMBL" id="OAD63408.1"/>
    </source>
</evidence>
<dbReference type="RefSeq" id="WP_068807839.1">
    <property type="nucleotide sequence ID" value="NZ_CP158977.1"/>
</dbReference>
<reference evidence="1" key="2">
    <citation type="submission" date="2019-10" db="EMBL/GenBank/DDBJ databases">
        <title>Malate fermentation in French cider.</title>
        <authorList>
            <person name="Cousin F.J."/>
            <person name="Medina Fernandez S."/>
            <person name="Misery B."/>
            <person name="Laplace J.-M."/>
            <person name="Cretenet M."/>
        </authorList>
    </citation>
    <scope>NUCLEOTIDE SEQUENCE</scope>
    <source>
        <strain evidence="1">UCMA15901</strain>
    </source>
</reference>
<keyword evidence="3" id="KW-1185">Reference proteome</keyword>
<dbReference type="InterPro" id="IPR025591">
    <property type="entry name" value="RloB"/>
</dbReference>
<dbReference type="Proteomes" id="UP000077280">
    <property type="component" value="Unassembled WGS sequence"/>
</dbReference>
<organism evidence="1 4">
    <name type="scientific">Pediococcus parvulus</name>
    <dbReference type="NCBI Taxonomy" id="54062"/>
    <lineage>
        <taxon>Bacteria</taxon>
        <taxon>Bacillati</taxon>
        <taxon>Bacillota</taxon>
        <taxon>Bacilli</taxon>
        <taxon>Lactobacillales</taxon>
        <taxon>Lactobacillaceae</taxon>
        <taxon>Pediococcus</taxon>
    </lineage>
</organism>
<gene>
    <name evidence="2" type="ORF">A7K95_09710</name>
    <name evidence="1" type="ORF">GA842_03600</name>
</gene>
<evidence type="ECO:0000313" key="4">
    <source>
        <dbReference type="Proteomes" id="UP001275867"/>
    </source>
</evidence>
<dbReference type="Proteomes" id="UP001275867">
    <property type="component" value="Unassembled WGS sequence"/>
</dbReference>
<protein>
    <recommendedName>
        <fullName evidence="5">Abortive phage resistance protein</fullName>
    </recommendedName>
</protein>
<name>A0AAP5WDB5_9LACO</name>
<evidence type="ECO:0000313" key="3">
    <source>
        <dbReference type="Proteomes" id="UP000077280"/>
    </source>
</evidence>